<proteinExistence type="predicted"/>
<comment type="caution">
    <text evidence="1">The sequence shown here is derived from an EMBL/GenBank/DDBJ whole genome shotgun (WGS) entry which is preliminary data.</text>
</comment>
<dbReference type="EMBL" id="SMYL01000004">
    <property type="protein sequence ID" value="TDK65834.1"/>
    <property type="molecule type" value="Genomic_DNA"/>
</dbReference>
<evidence type="ECO:0000313" key="2">
    <source>
        <dbReference type="Proteomes" id="UP000294829"/>
    </source>
</evidence>
<organism evidence="1 2">
    <name type="scientific">Sapientia aquatica</name>
    <dbReference type="NCBI Taxonomy" id="1549640"/>
    <lineage>
        <taxon>Bacteria</taxon>
        <taxon>Pseudomonadati</taxon>
        <taxon>Pseudomonadota</taxon>
        <taxon>Betaproteobacteria</taxon>
        <taxon>Burkholderiales</taxon>
        <taxon>Oxalobacteraceae</taxon>
        <taxon>Sapientia</taxon>
    </lineage>
</organism>
<protein>
    <recommendedName>
        <fullName evidence="3">Swt1-like HEPN domain-containing protein</fullName>
    </recommendedName>
</protein>
<dbReference type="RefSeq" id="WP_133327827.1">
    <property type="nucleotide sequence ID" value="NZ_SMYL01000004.1"/>
</dbReference>
<accession>A0A4R5W1E5</accession>
<sequence length="235" mass="26930">MESIPKQEPALSVHGWNGVVSSIDMLIYCGSRILDIGIDRIQAPLVANMLMSLSMWDVELAETFFTEGVKFLYKPNGLLIDFAKQRGWDTLTERNDSTFWHHGVVDSFDGVESHHASWHSINGGEKKIEKLIWSAQVAILLPKIEMHRHKLAPIICEKVKFPYNEDGYIFQDVNDVEIGSLAYFASNPRMITPGRIPEFAKKLRNLRNDLAHMRILEEHRATDLELLSSFDPRKR</sequence>
<name>A0A4R5W1E5_9BURK</name>
<keyword evidence="2" id="KW-1185">Reference proteome</keyword>
<dbReference type="OrthoDB" id="9805698at2"/>
<evidence type="ECO:0008006" key="3">
    <source>
        <dbReference type="Google" id="ProtNLM"/>
    </source>
</evidence>
<gene>
    <name evidence="1" type="ORF">E2I14_09460</name>
</gene>
<reference evidence="1 2" key="1">
    <citation type="submission" date="2019-03" db="EMBL/GenBank/DDBJ databases">
        <title>Sapientia aquatica gen. nov., sp. nov., isolated from a crater lake.</title>
        <authorList>
            <person name="Felfoldi T."/>
            <person name="Szabo A."/>
            <person name="Toth E."/>
            <person name="Schumann P."/>
            <person name="Keki Z."/>
            <person name="Marialigeti K."/>
            <person name="Mathe I."/>
        </authorList>
    </citation>
    <scope>NUCLEOTIDE SEQUENCE [LARGE SCALE GENOMIC DNA]</scope>
    <source>
        <strain evidence="1 2">SA-152</strain>
    </source>
</reference>
<dbReference type="AlphaFoldDB" id="A0A4R5W1E5"/>
<dbReference type="Proteomes" id="UP000294829">
    <property type="component" value="Unassembled WGS sequence"/>
</dbReference>
<evidence type="ECO:0000313" key="1">
    <source>
        <dbReference type="EMBL" id="TDK65834.1"/>
    </source>
</evidence>